<keyword evidence="3" id="KW-1185">Reference proteome</keyword>
<evidence type="ECO:0000313" key="2">
    <source>
        <dbReference type="EMBL" id="KAJ3178628.1"/>
    </source>
</evidence>
<dbReference type="EMBL" id="JADGJQ010000025">
    <property type="protein sequence ID" value="KAJ3178628.1"/>
    <property type="molecule type" value="Genomic_DNA"/>
</dbReference>
<evidence type="ECO:0000313" key="3">
    <source>
        <dbReference type="Proteomes" id="UP001212152"/>
    </source>
</evidence>
<feature type="region of interest" description="Disordered" evidence="1">
    <location>
        <begin position="1"/>
        <end position="48"/>
    </location>
</feature>
<proteinExistence type="predicted"/>
<protein>
    <submittedName>
        <fullName evidence="2">Uncharacterized protein</fullName>
    </submittedName>
</protein>
<name>A0AAD5TKT8_9FUNG</name>
<reference evidence="2" key="1">
    <citation type="submission" date="2020-05" db="EMBL/GenBank/DDBJ databases">
        <title>Phylogenomic resolution of chytrid fungi.</title>
        <authorList>
            <person name="Stajich J.E."/>
            <person name="Amses K."/>
            <person name="Simmons R."/>
            <person name="Seto K."/>
            <person name="Myers J."/>
            <person name="Bonds A."/>
            <person name="Quandt C.A."/>
            <person name="Barry K."/>
            <person name="Liu P."/>
            <person name="Grigoriev I."/>
            <person name="Longcore J.E."/>
            <person name="James T.Y."/>
        </authorList>
    </citation>
    <scope>NUCLEOTIDE SEQUENCE</scope>
    <source>
        <strain evidence="2">JEL0379</strain>
    </source>
</reference>
<evidence type="ECO:0000256" key="1">
    <source>
        <dbReference type="SAM" id="MobiDB-lite"/>
    </source>
</evidence>
<accession>A0AAD5TKT8</accession>
<sequence>MGKQLIVFAQKQSSKSSSRRESNRDEEEVRRSAITGKKLKMKVHKDSEDKAREINRNQLLQHLNHMYD</sequence>
<dbReference type="PANTHER" id="PTHR35760">
    <property type="entry name" value="SI:CH211-22I13.2"/>
    <property type="match status" value="1"/>
</dbReference>
<feature type="compositionally biased region" description="Basic and acidic residues" evidence="1">
    <location>
        <begin position="18"/>
        <end position="31"/>
    </location>
</feature>
<gene>
    <name evidence="2" type="ORF">HDU87_003451</name>
</gene>
<dbReference type="Proteomes" id="UP001212152">
    <property type="component" value="Unassembled WGS sequence"/>
</dbReference>
<organism evidence="2 3">
    <name type="scientific">Geranomyces variabilis</name>
    <dbReference type="NCBI Taxonomy" id="109894"/>
    <lineage>
        <taxon>Eukaryota</taxon>
        <taxon>Fungi</taxon>
        <taxon>Fungi incertae sedis</taxon>
        <taxon>Chytridiomycota</taxon>
        <taxon>Chytridiomycota incertae sedis</taxon>
        <taxon>Chytridiomycetes</taxon>
        <taxon>Spizellomycetales</taxon>
        <taxon>Powellomycetaceae</taxon>
        <taxon>Geranomyces</taxon>
    </lineage>
</organism>
<dbReference type="AlphaFoldDB" id="A0AAD5TKT8"/>
<comment type="caution">
    <text evidence="2">The sequence shown here is derived from an EMBL/GenBank/DDBJ whole genome shotgun (WGS) entry which is preliminary data.</text>
</comment>
<dbReference type="PANTHER" id="PTHR35760:SF1">
    <property type="entry name" value="SI:CH211-22I13.2"/>
    <property type="match status" value="1"/>
</dbReference>